<keyword evidence="2" id="KW-0808">Transferase</keyword>
<evidence type="ECO:0000313" key="2">
    <source>
        <dbReference type="EMBL" id="KAF7366664.1"/>
    </source>
</evidence>
<feature type="domain" description="Protein kinase" evidence="1">
    <location>
        <begin position="1"/>
        <end position="300"/>
    </location>
</feature>
<evidence type="ECO:0000313" key="3">
    <source>
        <dbReference type="Proteomes" id="UP000623467"/>
    </source>
</evidence>
<dbReference type="OrthoDB" id="3030888at2759"/>
<dbReference type="InterPro" id="IPR046959">
    <property type="entry name" value="PRK1-6/SRF4-like"/>
</dbReference>
<dbReference type="InterPro" id="IPR001245">
    <property type="entry name" value="Ser-Thr/Tyr_kinase_cat_dom"/>
</dbReference>
<dbReference type="AlphaFoldDB" id="A0A8H6YXS8"/>
<dbReference type="GO" id="GO:0004672">
    <property type="term" value="F:protein kinase activity"/>
    <property type="evidence" value="ECO:0007669"/>
    <property type="project" value="InterPro"/>
</dbReference>
<reference evidence="2" key="1">
    <citation type="submission" date="2020-05" db="EMBL/GenBank/DDBJ databases">
        <title>Mycena genomes resolve the evolution of fungal bioluminescence.</title>
        <authorList>
            <person name="Tsai I.J."/>
        </authorList>
    </citation>
    <scope>NUCLEOTIDE SEQUENCE</scope>
    <source>
        <strain evidence="2">160909Yilan</strain>
    </source>
</reference>
<organism evidence="2 3">
    <name type="scientific">Mycena sanguinolenta</name>
    <dbReference type="NCBI Taxonomy" id="230812"/>
    <lineage>
        <taxon>Eukaryota</taxon>
        <taxon>Fungi</taxon>
        <taxon>Dikarya</taxon>
        <taxon>Basidiomycota</taxon>
        <taxon>Agaricomycotina</taxon>
        <taxon>Agaricomycetes</taxon>
        <taxon>Agaricomycetidae</taxon>
        <taxon>Agaricales</taxon>
        <taxon>Marasmiineae</taxon>
        <taxon>Mycenaceae</taxon>
        <taxon>Mycena</taxon>
    </lineage>
</organism>
<dbReference type="InterPro" id="IPR000719">
    <property type="entry name" value="Prot_kinase_dom"/>
</dbReference>
<dbReference type="PANTHER" id="PTHR48007">
    <property type="entry name" value="LEUCINE-RICH REPEAT RECEPTOR-LIKE PROTEIN KINASE PXC1"/>
    <property type="match status" value="1"/>
</dbReference>
<name>A0A8H6YXS8_9AGAR</name>
<dbReference type="SUPFAM" id="SSF56112">
    <property type="entry name" value="Protein kinase-like (PK-like)"/>
    <property type="match status" value="1"/>
</dbReference>
<comment type="caution">
    <text evidence="2">The sequence shown here is derived from an EMBL/GenBank/DDBJ whole genome shotgun (WGS) entry which is preliminary data.</text>
</comment>
<accession>A0A8H6YXS8</accession>
<keyword evidence="3" id="KW-1185">Reference proteome</keyword>
<dbReference type="GO" id="GO:0005524">
    <property type="term" value="F:ATP binding"/>
    <property type="evidence" value="ECO:0007669"/>
    <property type="project" value="InterPro"/>
</dbReference>
<proteinExistence type="predicted"/>
<keyword evidence="2" id="KW-0418">Kinase</keyword>
<sequence>MDSAAAVCTKAGDDNVLPAIFYVKDTPPPPAGSSAEIIQSTTQFYRTEHEAHIRLLGHPRILRYHGWDNRGLLFDRHPTGDLLRYLLEHRDPPPSLTTRLQWACDIAEGLAFMHSRGVIWVDVSLGNVLISADHRAILCDFAGSRILSVDGQRILPAEYSQAQVSISPIMSMPRYPHALLWQGPGSPYPYPDMLDFTPSDDRFGFGIVLFCLLTFRFPHSSTLVVRDFQMAEKIFHLHHKHVFDTLGNTNGYQDLEAIIQKCFRAEYRSSEDLLVELRAACNAMPPDVQLLQDKVHDPVLEFAKRESGRDFYPFDVPDDLSDDFP</sequence>
<evidence type="ECO:0000259" key="1">
    <source>
        <dbReference type="PROSITE" id="PS50011"/>
    </source>
</evidence>
<dbReference type="Proteomes" id="UP000623467">
    <property type="component" value="Unassembled WGS sequence"/>
</dbReference>
<protein>
    <submittedName>
        <fullName evidence="2">Protein kinase domain-containing protein</fullName>
    </submittedName>
</protein>
<dbReference type="PROSITE" id="PS50011">
    <property type="entry name" value="PROTEIN_KINASE_DOM"/>
    <property type="match status" value="1"/>
</dbReference>
<dbReference type="SMART" id="SM00220">
    <property type="entry name" value="S_TKc"/>
    <property type="match status" value="1"/>
</dbReference>
<gene>
    <name evidence="2" type="ORF">MSAN_00924300</name>
</gene>
<dbReference type="EMBL" id="JACAZH010000006">
    <property type="protein sequence ID" value="KAF7366664.1"/>
    <property type="molecule type" value="Genomic_DNA"/>
</dbReference>
<dbReference type="Gene3D" id="1.10.510.10">
    <property type="entry name" value="Transferase(Phosphotransferase) domain 1"/>
    <property type="match status" value="1"/>
</dbReference>
<dbReference type="PANTHER" id="PTHR48007:SF4">
    <property type="entry name" value="LEUCINE-RICH REPEAT RECEPTOR-LIKE PROTEIN KINASE PXC1"/>
    <property type="match status" value="1"/>
</dbReference>
<dbReference type="InterPro" id="IPR011009">
    <property type="entry name" value="Kinase-like_dom_sf"/>
</dbReference>
<dbReference type="Pfam" id="PF07714">
    <property type="entry name" value="PK_Tyr_Ser-Thr"/>
    <property type="match status" value="1"/>
</dbReference>